<gene>
    <name evidence="8" type="ORF">SAMN05216216_10476</name>
</gene>
<name>A0A1G9CI43_9BACL</name>
<dbReference type="EMBL" id="FNFY01000004">
    <property type="protein sequence ID" value="SDK51337.1"/>
    <property type="molecule type" value="Genomic_DNA"/>
</dbReference>
<evidence type="ECO:0000313" key="8">
    <source>
        <dbReference type="EMBL" id="SDK51337.1"/>
    </source>
</evidence>
<dbReference type="SUPFAM" id="SSF52540">
    <property type="entry name" value="P-loop containing nucleoside triphosphate hydrolases"/>
    <property type="match status" value="2"/>
</dbReference>
<keyword evidence="6" id="KW-0175">Coiled coil</keyword>
<dbReference type="PANTHER" id="PTHR10465">
    <property type="entry name" value="TRANSMEMBRANE GTPASE FZO1"/>
    <property type="match status" value="1"/>
</dbReference>
<feature type="domain" description="Dynamin N-terminal" evidence="7">
    <location>
        <begin position="589"/>
        <end position="798"/>
    </location>
</feature>
<dbReference type="InterPro" id="IPR005225">
    <property type="entry name" value="Small_GTP-bd"/>
</dbReference>
<evidence type="ECO:0000256" key="2">
    <source>
        <dbReference type="ARBA" id="ARBA00022741"/>
    </source>
</evidence>
<organism evidence="8 9">
    <name type="scientific">Lacicoccus qingdaonensis</name>
    <dbReference type="NCBI Taxonomy" id="576118"/>
    <lineage>
        <taxon>Bacteria</taxon>
        <taxon>Bacillati</taxon>
        <taxon>Bacillota</taxon>
        <taxon>Bacilli</taxon>
        <taxon>Bacillales</taxon>
        <taxon>Salinicoccaceae</taxon>
        <taxon>Lacicoccus</taxon>
    </lineage>
</organism>
<dbReference type="AlphaFoldDB" id="A0A1G9CI43"/>
<dbReference type="InterPro" id="IPR027094">
    <property type="entry name" value="Mitofusin_fam"/>
</dbReference>
<dbReference type="RefSeq" id="WP_245696556.1">
    <property type="nucleotide sequence ID" value="NZ_FNFY01000004.1"/>
</dbReference>
<evidence type="ECO:0000259" key="7">
    <source>
        <dbReference type="Pfam" id="PF00350"/>
    </source>
</evidence>
<sequence>MGEELKTLNVLYKLKKEILKSQNDTLVSQIDHAISKTYKNQLVFSFIGHYSAGKSSLINHLLEQDILPSSPVPTTSNTVAVQIGDDTEISAFLNQYQYVAVKDYGELRSLNTRDIDISAINIDVRHDDFKNNTVLQDTPGVDSNTDSHRESTNRFLLNSDFIFFTVEYNHVESEHNMALLKELSMMGIPLILIINQIDKHDDQEIKMDTFLSRIKNTLKDWNISLHDIITTSIYESPYNQVGKLKSFIHELERERQRLQDDYFNRITKTIENSQLEYLEDELSALESDDEDIDTRDIDAVKNHIKFLSREMEKSKVESLHDDEALLNDHVKDSARKIVKDSYIFPHEVKSSITNHLKIIAGEVKVPGLFGRKKKEEQMLRESRAEIEQNLNDIFKTEINAPINSFFGGLGLTGKPFRYEFNNDLLIEEEITHLNNQFILNYLDKFKANIISDVAGEVMNHLPVMEKSDAGELKEQSHLDDNLDKYENILKLLSLRDSIETTSYRHFYIHMDDEIDKLNLIEEVELDEEAETAAVGDDMKDDFKFTDEGRVDLGYYHEVIGRLDGKERYSDFQRVIRDKLERIDKGKANISVFGGFSAGKTTFINALLNKAHLAMSPNPTTATITEINNNESSEILFKTSQDLIDTLEMLSNERHSSVEEYFKWIKRERQNVPETYKPFLDGILNKYDVYKSDLGMKRKIDTDELIKTVSSDEDSTFVHKAFVSLQNEITDKYTLIDSPGINSINQRHTKETRNIIADSDLIIYVSYYNHVFSRSDETFLKYIQSIKGEDFPIIFIINAVDLMRSEADKNQVIDYMSNALISLGITHMIFPVSSKRALNNEDSMFDEAKENILNITDKLASNVQVQSIRETTQQLKLNIESNIRQYENADLERTRIETGRQNILSDLETFSAYTFQSNLYQETDVLLSFISKRLELKLYDYLKGFITVSDIQDKNYLVKNESLLKNELEHFLTIEVSTVFNTVYRQAEEMMIQNITQFNERLSAVNTPHTLIFNRQPEDEPIIKVDVSEFGTYSRRLHQARNNQKAFRDNLLDFAGHISGTLDISKLNSDMESLIDEYLNRVQEDISQQKPVIIEGLKQPLPVIRESDYEEDQKLLESLTEMKGD</sequence>
<dbReference type="GO" id="GO:0008053">
    <property type="term" value="P:mitochondrial fusion"/>
    <property type="evidence" value="ECO:0007669"/>
    <property type="project" value="TreeGrafter"/>
</dbReference>
<dbReference type="InterPro" id="IPR045063">
    <property type="entry name" value="Dynamin_N"/>
</dbReference>
<protein>
    <submittedName>
        <fullName evidence="8">Small GTP-binding protein domain-containing protein</fullName>
    </submittedName>
</protein>
<evidence type="ECO:0000313" key="9">
    <source>
        <dbReference type="Proteomes" id="UP000199008"/>
    </source>
</evidence>
<dbReference type="Pfam" id="PF00350">
    <property type="entry name" value="Dynamin_N"/>
    <property type="match status" value="2"/>
</dbReference>
<dbReference type="Gene3D" id="3.40.50.300">
    <property type="entry name" value="P-loop containing nucleotide triphosphate hydrolases"/>
    <property type="match status" value="2"/>
</dbReference>
<dbReference type="GO" id="GO:0003924">
    <property type="term" value="F:GTPase activity"/>
    <property type="evidence" value="ECO:0007669"/>
    <property type="project" value="InterPro"/>
</dbReference>
<keyword evidence="4" id="KW-0342">GTP-binding</keyword>
<proteinExistence type="predicted"/>
<dbReference type="PANTHER" id="PTHR10465:SF0">
    <property type="entry name" value="SARCALUMENIN"/>
    <property type="match status" value="1"/>
</dbReference>
<evidence type="ECO:0000256" key="5">
    <source>
        <dbReference type="ARBA" id="ARBA00023136"/>
    </source>
</evidence>
<dbReference type="STRING" id="576118.SAMN05216216_10476"/>
<evidence type="ECO:0000256" key="1">
    <source>
        <dbReference type="ARBA" id="ARBA00004370"/>
    </source>
</evidence>
<dbReference type="GO" id="GO:0016020">
    <property type="term" value="C:membrane"/>
    <property type="evidence" value="ECO:0007669"/>
    <property type="project" value="UniProtKB-SubCell"/>
</dbReference>
<keyword evidence="2" id="KW-0547">Nucleotide-binding</keyword>
<evidence type="ECO:0000256" key="4">
    <source>
        <dbReference type="ARBA" id="ARBA00023134"/>
    </source>
</evidence>
<keyword evidence="5" id="KW-0472">Membrane</keyword>
<evidence type="ECO:0000256" key="3">
    <source>
        <dbReference type="ARBA" id="ARBA00022801"/>
    </source>
</evidence>
<dbReference type="CDD" id="cd00882">
    <property type="entry name" value="Ras_like_GTPase"/>
    <property type="match status" value="1"/>
</dbReference>
<dbReference type="NCBIfam" id="TIGR00231">
    <property type="entry name" value="small_GTP"/>
    <property type="match status" value="1"/>
</dbReference>
<keyword evidence="3" id="KW-0378">Hydrolase</keyword>
<dbReference type="GO" id="GO:0005525">
    <property type="term" value="F:GTP binding"/>
    <property type="evidence" value="ECO:0007669"/>
    <property type="project" value="UniProtKB-KW"/>
</dbReference>
<keyword evidence="9" id="KW-1185">Reference proteome</keyword>
<comment type="subcellular location">
    <subcellularLocation>
        <location evidence="1">Membrane</location>
    </subcellularLocation>
</comment>
<reference evidence="9" key="1">
    <citation type="submission" date="2016-10" db="EMBL/GenBank/DDBJ databases">
        <authorList>
            <person name="Varghese N."/>
            <person name="Submissions S."/>
        </authorList>
    </citation>
    <scope>NUCLEOTIDE SEQUENCE [LARGE SCALE GENOMIC DNA]</scope>
    <source>
        <strain evidence="9">CGMCC 1.8895</strain>
    </source>
</reference>
<accession>A0A1G9CI43</accession>
<evidence type="ECO:0000256" key="6">
    <source>
        <dbReference type="SAM" id="Coils"/>
    </source>
</evidence>
<dbReference type="Proteomes" id="UP000199008">
    <property type="component" value="Unassembled WGS sequence"/>
</dbReference>
<feature type="coiled-coil region" evidence="6">
    <location>
        <begin position="241"/>
        <end position="317"/>
    </location>
</feature>
<feature type="domain" description="Dynamin N-terminal" evidence="7">
    <location>
        <begin position="46"/>
        <end position="196"/>
    </location>
</feature>
<dbReference type="InterPro" id="IPR027417">
    <property type="entry name" value="P-loop_NTPase"/>
</dbReference>